<reference evidence="1" key="1">
    <citation type="journal article" date="2013" name="Nat. Biotechnol.">
        <title>Draft genome sequence of chickpea (Cicer arietinum) provides a resource for trait improvement.</title>
        <authorList>
            <person name="Varshney R.K."/>
            <person name="Song C."/>
            <person name="Saxena R.K."/>
            <person name="Azam S."/>
            <person name="Yu S."/>
            <person name="Sharpe A.G."/>
            <person name="Cannon S."/>
            <person name="Baek J."/>
            <person name="Rosen B.D."/>
            <person name="Tar'an B."/>
            <person name="Millan T."/>
            <person name="Zhang X."/>
            <person name="Ramsay L.D."/>
            <person name="Iwata A."/>
            <person name="Wang Y."/>
            <person name="Nelson W."/>
            <person name="Farmer A.D."/>
            <person name="Gaur P.M."/>
            <person name="Soderlund C."/>
            <person name="Penmetsa R.V."/>
            <person name="Xu C."/>
            <person name="Bharti A.K."/>
            <person name="He W."/>
            <person name="Winter P."/>
            <person name="Zhao S."/>
            <person name="Hane J.K."/>
            <person name="Carrasquilla-Garcia N."/>
            <person name="Condie J.A."/>
            <person name="Upadhyaya H.D."/>
            <person name="Luo M.C."/>
            <person name="Thudi M."/>
            <person name="Gowda C.L."/>
            <person name="Singh N.P."/>
            <person name="Lichtenzveig J."/>
            <person name="Gali K.K."/>
            <person name="Rubio J."/>
            <person name="Nadarajan N."/>
            <person name="Dolezel J."/>
            <person name="Bansal K.C."/>
            <person name="Xu X."/>
            <person name="Edwards D."/>
            <person name="Zhang G."/>
            <person name="Kahl G."/>
            <person name="Gil J."/>
            <person name="Singh K.B."/>
            <person name="Datta S.K."/>
            <person name="Jackson S.A."/>
            <person name="Wang J."/>
            <person name="Cook D.R."/>
        </authorList>
    </citation>
    <scope>NUCLEOTIDE SEQUENCE [LARGE SCALE GENOMIC DNA]</scope>
    <source>
        <strain evidence="1">cv. CDC Frontier</strain>
    </source>
</reference>
<keyword evidence="1" id="KW-1185">Reference proteome</keyword>
<name>A0A3Q7YAR9_CICAR</name>
<dbReference type="PANTHER" id="PTHR33564:SF8">
    <property type="entry name" value="TRANSMEMBRANE PROTEIN"/>
    <property type="match status" value="1"/>
</dbReference>
<evidence type="ECO:0000313" key="1">
    <source>
        <dbReference type="Proteomes" id="UP000087171"/>
    </source>
</evidence>
<organism evidence="1 2">
    <name type="scientific">Cicer arietinum</name>
    <name type="common">Chickpea</name>
    <name type="synonym">Garbanzo</name>
    <dbReference type="NCBI Taxonomy" id="3827"/>
    <lineage>
        <taxon>Eukaryota</taxon>
        <taxon>Viridiplantae</taxon>
        <taxon>Streptophyta</taxon>
        <taxon>Embryophyta</taxon>
        <taxon>Tracheophyta</taxon>
        <taxon>Spermatophyta</taxon>
        <taxon>Magnoliopsida</taxon>
        <taxon>eudicotyledons</taxon>
        <taxon>Gunneridae</taxon>
        <taxon>Pentapetalae</taxon>
        <taxon>rosids</taxon>
        <taxon>fabids</taxon>
        <taxon>Fabales</taxon>
        <taxon>Fabaceae</taxon>
        <taxon>Papilionoideae</taxon>
        <taxon>50 kb inversion clade</taxon>
        <taxon>NPAAA clade</taxon>
        <taxon>Hologalegina</taxon>
        <taxon>IRL clade</taxon>
        <taxon>Cicereae</taxon>
        <taxon>Cicer</taxon>
    </lineage>
</organism>
<sequence>MENSIGFECLVVFVVSGSMVILAHQVHKHLFNNFMKKFDCEIRGVLHPHHPKKLSGLRKHQTKKVRFAEHVFEFPMEKGDVE</sequence>
<protein>
    <submittedName>
        <fullName evidence="2">Uncharacterized protein LOC113786351</fullName>
    </submittedName>
</protein>
<evidence type="ECO:0000313" key="2">
    <source>
        <dbReference type="RefSeq" id="XP_027189922.1"/>
    </source>
</evidence>
<dbReference type="PANTHER" id="PTHR33564">
    <property type="entry name" value="TRANSMEMBRANE PROTEIN"/>
    <property type="match status" value="1"/>
</dbReference>
<dbReference type="OrthoDB" id="1904110at2759"/>
<accession>A0A3Q7YAR9</accession>
<reference evidence="2" key="2">
    <citation type="submission" date="2025-08" db="UniProtKB">
        <authorList>
            <consortium name="RefSeq"/>
        </authorList>
    </citation>
    <scope>IDENTIFICATION</scope>
    <source>
        <tissue evidence="2">Etiolated seedlings</tissue>
    </source>
</reference>
<gene>
    <name evidence="2" type="primary">LOC113786351</name>
</gene>
<dbReference type="AlphaFoldDB" id="A0A3Q7YAR9"/>
<proteinExistence type="predicted"/>
<dbReference type="RefSeq" id="XP_027189922.1">
    <property type="nucleotide sequence ID" value="XM_027334121.1"/>
</dbReference>
<dbReference type="Proteomes" id="UP000087171">
    <property type="component" value="Chromosome Ca4"/>
</dbReference>